<dbReference type="GO" id="GO:0006865">
    <property type="term" value="P:amino acid transport"/>
    <property type="evidence" value="ECO:0007669"/>
    <property type="project" value="UniProtKB-KW"/>
</dbReference>
<evidence type="ECO:0000256" key="4">
    <source>
        <dbReference type="SAM" id="SignalP"/>
    </source>
</evidence>
<dbReference type="InterPro" id="IPR028082">
    <property type="entry name" value="Peripla_BP_I"/>
</dbReference>
<evidence type="ECO:0000256" key="3">
    <source>
        <dbReference type="ARBA" id="ARBA00022970"/>
    </source>
</evidence>
<dbReference type="PANTHER" id="PTHR30483">
    <property type="entry name" value="LEUCINE-SPECIFIC-BINDING PROTEIN"/>
    <property type="match status" value="1"/>
</dbReference>
<name>A0A1I3KZE6_9HYPH</name>
<keyword evidence="7" id="KW-1185">Reference proteome</keyword>
<dbReference type="Gene3D" id="3.40.50.2300">
    <property type="match status" value="2"/>
</dbReference>
<feature type="signal peptide" evidence="4">
    <location>
        <begin position="1"/>
        <end position="22"/>
    </location>
</feature>
<reference evidence="7" key="1">
    <citation type="submission" date="2016-10" db="EMBL/GenBank/DDBJ databases">
        <authorList>
            <person name="Varghese N."/>
            <person name="Submissions S."/>
        </authorList>
    </citation>
    <scope>NUCLEOTIDE SEQUENCE [LARGE SCALE GENOMIC DNA]</scope>
    <source>
        <strain evidence="7">DSM 21857</strain>
    </source>
</reference>
<evidence type="ECO:0000256" key="2">
    <source>
        <dbReference type="ARBA" id="ARBA00022729"/>
    </source>
</evidence>
<dbReference type="EMBL" id="FORF01000006">
    <property type="protein sequence ID" value="SFI77827.1"/>
    <property type="molecule type" value="Genomic_DNA"/>
</dbReference>
<dbReference type="InterPro" id="IPR051010">
    <property type="entry name" value="BCAA_transport"/>
</dbReference>
<evidence type="ECO:0000259" key="5">
    <source>
        <dbReference type="Pfam" id="PF13458"/>
    </source>
</evidence>
<dbReference type="OrthoDB" id="8439308at2"/>
<dbReference type="CDD" id="cd06342">
    <property type="entry name" value="PBP1_ABC_LIVBP-like"/>
    <property type="match status" value="1"/>
</dbReference>
<evidence type="ECO:0000313" key="6">
    <source>
        <dbReference type="EMBL" id="SFI77827.1"/>
    </source>
</evidence>
<comment type="similarity">
    <text evidence="1">Belongs to the leucine-binding protein family.</text>
</comment>
<accession>A0A1I3KZE6</accession>
<dbReference type="SUPFAM" id="SSF53822">
    <property type="entry name" value="Periplasmic binding protein-like I"/>
    <property type="match status" value="1"/>
</dbReference>
<dbReference type="Pfam" id="PF13458">
    <property type="entry name" value="Peripla_BP_6"/>
    <property type="match status" value="1"/>
</dbReference>
<keyword evidence="3" id="KW-0813">Transport</keyword>
<evidence type="ECO:0000256" key="1">
    <source>
        <dbReference type="ARBA" id="ARBA00010062"/>
    </source>
</evidence>
<dbReference type="PANTHER" id="PTHR30483:SF6">
    <property type="entry name" value="PERIPLASMIC BINDING PROTEIN OF ABC TRANSPORTER FOR NATURAL AMINO ACIDS"/>
    <property type="match status" value="1"/>
</dbReference>
<sequence>MHFVPIFLCFAMSFWLTAQTHAEIHVGVAAPLEGPNLLLGQQIRDGARVAAVSAAVRLSTVDDQCSAESGEQAAQTLIEAGADIAVGFLCTETLEAALPLLTQANIPVITSGVRSNGITDRHLRTEWLVWRVAPRADAELNAIAQILIPRWRNVLFAIVDDGTIHGRELAESLRSAAELAGLKPVLVDTYRPQSDNQIGLVGRLRHAGASHVFVGGDRDDIAIMARDAAGLGYDLTLAGSEALRAAGEVPLAQGTLMVGVPEWADEASEAELALFRRALVAPEGYAIPTHAAVEVATQALRKAREDKLPTVQILRTETFKTLAGALRFDDKGDVTDNPFRLLRYDGSRFLPIE</sequence>
<dbReference type="AlphaFoldDB" id="A0A1I3KZE6"/>
<gene>
    <name evidence="6" type="ORF">SAMN03080618_01314</name>
</gene>
<dbReference type="InterPro" id="IPR028081">
    <property type="entry name" value="Leu-bd"/>
</dbReference>
<proteinExistence type="inferred from homology"/>
<organism evidence="6 7">
    <name type="scientific">Aquamicrobium aerolatum DSM 21857</name>
    <dbReference type="NCBI Taxonomy" id="1121003"/>
    <lineage>
        <taxon>Bacteria</taxon>
        <taxon>Pseudomonadati</taxon>
        <taxon>Pseudomonadota</taxon>
        <taxon>Alphaproteobacteria</taxon>
        <taxon>Hyphomicrobiales</taxon>
        <taxon>Phyllobacteriaceae</taxon>
        <taxon>Aerobium</taxon>
    </lineage>
</organism>
<dbReference type="RefSeq" id="WP_091520074.1">
    <property type="nucleotide sequence ID" value="NZ_FORF01000006.1"/>
</dbReference>
<keyword evidence="2 4" id="KW-0732">Signal</keyword>
<evidence type="ECO:0000313" key="7">
    <source>
        <dbReference type="Proteomes" id="UP000242763"/>
    </source>
</evidence>
<feature type="domain" description="Leucine-binding protein" evidence="5">
    <location>
        <begin position="23"/>
        <end position="345"/>
    </location>
</feature>
<dbReference type="STRING" id="1121003.SAMN03080618_01314"/>
<protein>
    <submittedName>
        <fullName evidence="6">Branched-chain amino acid transport system substrate-binding protein</fullName>
    </submittedName>
</protein>
<keyword evidence="3" id="KW-0029">Amino-acid transport</keyword>
<dbReference type="Proteomes" id="UP000242763">
    <property type="component" value="Unassembled WGS sequence"/>
</dbReference>
<feature type="chain" id="PRO_5017363045" evidence="4">
    <location>
        <begin position="23"/>
        <end position="353"/>
    </location>
</feature>